<dbReference type="Pfam" id="PF01381">
    <property type="entry name" value="HTH_3"/>
    <property type="match status" value="1"/>
</dbReference>
<evidence type="ECO:0000313" key="3">
    <source>
        <dbReference type="Proteomes" id="UP000193749"/>
    </source>
</evidence>
<dbReference type="SUPFAM" id="SSF47413">
    <property type="entry name" value="lambda repressor-like DNA-binding domains"/>
    <property type="match status" value="1"/>
</dbReference>
<dbReference type="PROSITE" id="PS50943">
    <property type="entry name" value="HTH_CROC1"/>
    <property type="match status" value="1"/>
</dbReference>
<dbReference type="SMART" id="SM00530">
    <property type="entry name" value="HTH_XRE"/>
    <property type="match status" value="1"/>
</dbReference>
<accession>A0A1X1ELR2</accession>
<evidence type="ECO:0000259" key="1">
    <source>
        <dbReference type="PROSITE" id="PS50943"/>
    </source>
</evidence>
<keyword evidence="3" id="KW-1185">Reference proteome</keyword>
<dbReference type="STRING" id="55209.HA50_24545"/>
<comment type="caution">
    <text evidence="2">The sequence shown here is derived from an EMBL/GenBank/DDBJ whole genome shotgun (WGS) entry which is preliminary data.</text>
</comment>
<evidence type="ECO:0000313" key="2">
    <source>
        <dbReference type="EMBL" id="ORM89773.1"/>
    </source>
</evidence>
<dbReference type="CDD" id="cd00093">
    <property type="entry name" value="HTH_XRE"/>
    <property type="match status" value="1"/>
</dbReference>
<dbReference type="OrthoDB" id="129597at2"/>
<dbReference type="Gene3D" id="1.10.260.40">
    <property type="entry name" value="lambda repressor-like DNA-binding domains"/>
    <property type="match status" value="1"/>
</dbReference>
<dbReference type="InterPro" id="IPR001387">
    <property type="entry name" value="Cro/C1-type_HTH"/>
</dbReference>
<gene>
    <name evidence="2" type="ORF">HA50_24545</name>
</gene>
<dbReference type="RefSeq" id="WP_084879493.1">
    <property type="nucleotide sequence ID" value="NZ_JAGGMY010000005.1"/>
</dbReference>
<name>A0A1X1ELR2_PANCY</name>
<dbReference type="EMBL" id="MLJI01000002">
    <property type="protein sequence ID" value="ORM89773.1"/>
    <property type="molecule type" value="Genomic_DNA"/>
</dbReference>
<dbReference type="InterPro" id="IPR010982">
    <property type="entry name" value="Lambda_DNA-bd_dom_sf"/>
</dbReference>
<dbReference type="AlphaFoldDB" id="A0A1X1ELR2"/>
<protein>
    <submittedName>
        <fullName evidence="2">Transcriptional regulator</fullName>
    </submittedName>
</protein>
<dbReference type="Proteomes" id="UP000193749">
    <property type="component" value="Unassembled WGS sequence"/>
</dbReference>
<dbReference type="GO" id="GO:0003677">
    <property type="term" value="F:DNA binding"/>
    <property type="evidence" value="ECO:0007669"/>
    <property type="project" value="InterPro"/>
</dbReference>
<proteinExistence type="predicted"/>
<sequence>MTDLNDFLNTEFSEKDRAEIQQLADEMILDTGLQLLREELALSQKAVAEAMGVKQPRITQIEQGGADQRLITIKRYIEAMGGKLSLLIELPDGSGERTLRV</sequence>
<feature type="domain" description="HTH cro/C1-type" evidence="1">
    <location>
        <begin position="33"/>
        <end position="87"/>
    </location>
</feature>
<reference evidence="2 3" key="1">
    <citation type="journal article" date="2017" name="Antonie Van Leeuwenhoek">
        <title>Phylogenomic resolution of the bacterial genus Pantoea and its relationship with Erwinia and Tatumella.</title>
        <authorList>
            <person name="Palmer M."/>
            <person name="Steenkamp E.T."/>
            <person name="Coetzee M.P."/>
            <person name="Chan W.Y."/>
            <person name="van Zyl E."/>
            <person name="De Maayer P."/>
            <person name="Coutinho T.A."/>
            <person name="Blom J."/>
            <person name="Smits T.H."/>
            <person name="Duffy B."/>
            <person name="Venter S.N."/>
        </authorList>
    </citation>
    <scope>NUCLEOTIDE SEQUENCE [LARGE SCALE GENOMIC DNA]</scope>
    <source>
        <strain evidence="2 3">LMG 2657</strain>
    </source>
</reference>
<organism evidence="2 3">
    <name type="scientific">Pantoea cypripedii</name>
    <name type="common">Pectobacterium cypripedii</name>
    <name type="synonym">Erwinia cypripedii</name>
    <dbReference type="NCBI Taxonomy" id="55209"/>
    <lineage>
        <taxon>Bacteria</taxon>
        <taxon>Pseudomonadati</taxon>
        <taxon>Pseudomonadota</taxon>
        <taxon>Gammaproteobacteria</taxon>
        <taxon>Enterobacterales</taxon>
        <taxon>Erwiniaceae</taxon>
        <taxon>Pantoea</taxon>
    </lineage>
</organism>